<proteinExistence type="predicted"/>
<dbReference type="Gene3D" id="3.40.50.720">
    <property type="entry name" value="NAD(P)-binding Rossmann-like Domain"/>
    <property type="match status" value="1"/>
</dbReference>
<dbReference type="InterPro" id="IPR003148">
    <property type="entry name" value="RCK_N"/>
</dbReference>
<dbReference type="KEGG" id="ipc:IPA_04970"/>
<dbReference type="Proteomes" id="UP001063698">
    <property type="component" value="Chromosome"/>
</dbReference>
<evidence type="ECO:0000259" key="8">
    <source>
        <dbReference type="PROSITE" id="PS51202"/>
    </source>
</evidence>
<organism evidence="9 10">
    <name type="scientific">Ignicoccus pacificus DSM 13166</name>
    <dbReference type="NCBI Taxonomy" id="940294"/>
    <lineage>
        <taxon>Archaea</taxon>
        <taxon>Thermoproteota</taxon>
        <taxon>Thermoprotei</taxon>
        <taxon>Desulfurococcales</taxon>
        <taxon>Desulfurococcaceae</taxon>
        <taxon>Ignicoccus</taxon>
    </lineage>
</organism>
<keyword evidence="5" id="KW-0520">NAD</keyword>
<dbReference type="SUPFAM" id="SSF116726">
    <property type="entry name" value="TrkA C-terminal domain-like"/>
    <property type="match status" value="1"/>
</dbReference>
<evidence type="ECO:0000256" key="3">
    <source>
        <dbReference type="ARBA" id="ARBA00022538"/>
    </source>
</evidence>
<protein>
    <recommendedName>
        <fullName evidence="11">Trk system potassium uptake protein TrkA</fullName>
    </recommendedName>
</protein>
<keyword evidence="10" id="KW-1185">Reference proteome</keyword>
<evidence type="ECO:0008006" key="11">
    <source>
        <dbReference type="Google" id="ProtNLM"/>
    </source>
</evidence>
<dbReference type="PROSITE" id="PS51201">
    <property type="entry name" value="RCK_N"/>
    <property type="match status" value="1"/>
</dbReference>
<dbReference type="InterPro" id="IPR050721">
    <property type="entry name" value="Trk_Ktr_HKT_K-transport"/>
</dbReference>
<dbReference type="EMBL" id="CP006868">
    <property type="protein sequence ID" value="UXD22456.1"/>
    <property type="molecule type" value="Genomic_DNA"/>
</dbReference>
<dbReference type="InterPro" id="IPR006036">
    <property type="entry name" value="K_uptake_TrkA"/>
</dbReference>
<evidence type="ECO:0000256" key="1">
    <source>
        <dbReference type="ARBA" id="ARBA00003660"/>
    </source>
</evidence>
<dbReference type="Gene3D" id="3.30.70.1450">
    <property type="entry name" value="Regulator of K+ conductance, C-terminal domain"/>
    <property type="match status" value="1"/>
</dbReference>
<feature type="domain" description="RCK N-terminal" evidence="7">
    <location>
        <begin position="1"/>
        <end position="122"/>
    </location>
</feature>
<sequence length="220" mass="24058">MKILIVGIGELGRHIAIDLSSKGHDIVAIDKDSKKCNILSTESDVMVLNRDATDPSLYDELELESFDVVIATTDRDEVNLFVAAVAREYGINRVIVVTRSEKAAKLINTLGLSELTLPSPVISAKIVESYIEGRYSLVPIVQSIAGEYNIYVIAISSGDKAVGAKLGELKKELPEDVMILAVFNGEEFLEPDDDIVIEQGYLLIMLIPAGKENIVENVLR</sequence>
<gene>
    <name evidence="9" type="ORF">IPA_04970</name>
</gene>
<dbReference type="InterPro" id="IPR036721">
    <property type="entry name" value="RCK_C_sf"/>
</dbReference>
<evidence type="ECO:0000256" key="5">
    <source>
        <dbReference type="ARBA" id="ARBA00023027"/>
    </source>
</evidence>
<dbReference type="InterPro" id="IPR036291">
    <property type="entry name" value="NAD(P)-bd_dom_sf"/>
</dbReference>
<evidence type="ECO:0000313" key="10">
    <source>
        <dbReference type="Proteomes" id="UP001063698"/>
    </source>
</evidence>
<evidence type="ECO:0000256" key="4">
    <source>
        <dbReference type="ARBA" id="ARBA00022958"/>
    </source>
</evidence>
<keyword evidence="6" id="KW-0406">Ion transport</keyword>
<dbReference type="PANTHER" id="PTHR43833">
    <property type="entry name" value="POTASSIUM CHANNEL PROTEIN 2-RELATED-RELATED"/>
    <property type="match status" value="1"/>
</dbReference>
<feature type="domain" description="RCK C-terminal" evidence="8">
    <location>
        <begin position="138"/>
        <end position="220"/>
    </location>
</feature>
<dbReference type="InterPro" id="IPR006037">
    <property type="entry name" value="RCK_C"/>
</dbReference>
<dbReference type="PANTHER" id="PTHR43833:SF5">
    <property type="entry name" value="TRK SYSTEM POTASSIUM UPTAKE PROTEIN TRKA"/>
    <property type="match status" value="1"/>
</dbReference>
<evidence type="ECO:0000259" key="7">
    <source>
        <dbReference type="PROSITE" id="PS51201"/>
    </source>
</evidence>
<keyword evidence="4" id="KW-0630">Potassium</keyword>
<keyword evidence="2" id="KW-0813">Transport</keyword>
<dbReference type="SUPFAM" id="SSF51735">
    <property type="entry name" value="NAD(P)-binding Rossmann-fold domains"/>
    <property type="match status" value="1"/>
</dbReference>
<dbReference type="PROSITE" id="PS51202">
    <property type="entry name" value="RCK_C"/>
    <property type="match status" value="1"/>
</dbReference>
<reference evidence="9" key="1">
    <citation type="submission" date="2013-11" db="EMBL/GenBank/DDBJ databases">
        <title>Comparative genomics of Ignicoccus.</title>
        <authorList>
            <person name="Podar M."/>
        </authorList>
    </citation>
    <scope>NUCLEOTIDE SEQUENCE</scope>
    <source>
        <strain evidence="9">DSM 13166</strain>
    </source>
</reference>
<accession>A0A977PK46</accession>
<dbReference type="GO" id="GO:0005886">
    <property type="term" value="C:plasma membrane"/>
    <property type="evidence" value="ECO:0007669"/>
    <property type="project" value="InterPro"/>
</dbReference>
<name>A0A977PK46_9CREN</name>
<dbReference type="GO" id="GO:0015079">
    <property type="term" value="F:potassium ion transmembrane transporter activity"/>
    <property type="evidence" value="ECO:0007669"/>
    <property type="project" value="InterPro"/>
</dbReference>
<dbReference type="PRINTS" id="PR00335">
    <property type="entry name" value="KUPTAKETRKA"/>
</dbReference>
<dbReference type="Pfam" id="PF02254">
    <property type="entry name" value="TrkA_N"/>
    <property type="match status" value="1"/>
</dbReference>
<keyword evidence="3" id="KW-0633">Potassium transport</keyword>
<dbReference type="AlphaFoldDB" id="A0A977PK46"/>
<evidence type="ECO:0000313" key="9">
    <source>
        <dbReference type="EMBL" id="UXD22456.1"/>
    </source>
</evidence>
<evidence type="ECO:0000256" key="6">
    <source>
        <dbReference type="ARBA" id="ARBA00023065"/>
    </source>
</evidence>
<comment type="function">
    <text evidence="1">Part of a potassium transport system.</text>
</comment>
<evidence type="ECO:0000256" key="2">
    <source>
        <dbReference type="ARBA" id="ARBA00022448"/>
    </source>
</evidence>